<dbReference type="EMBL" id="RJKE01000001">
    <property type="protein sequence ID" value="ROO86409.1"/>
    <property type="molecule type" value="Genomic_DNA"/>
</dbReference>
<dbReference type="AlphaFoldDB" id="A0A3N1CYQ1"/>
<name>A0A3N1CYQ1_9ACTN</name>
<proteinExistence type="predicted"/>
<reference evidence="2 3" key="1">
    <citation type="submission" date="2018-11" db="EMBL/GenBank/DDBJ databases">
        <title>Sequencing the genomes of 1000 actinobacteria strains.</title>
        <authorList>
            <person name="Klenk H.-P."/>
        </authorList>
    </citation>
    <scope>NUCLEOTIDE SEQUENCE [LARGE SCALE GENOMIC DNA]</scope>
    <source>
        <strain evidence="2 3">DSM 44254</strain>
    </source>
</reference>
<organism evidence="2 3">
    <name type="scientific">Actinocorallia herbida</name>
    <dbReference type="NCBI Taxonomy" id="58109"/>
    <lineage>
        <taxon>Bacteria</taxon>
        <taxon>Bacillati</taxon>
        <taxon>Actinomycetota</taxon>
        <taxon>Actinomycetes</taxon>
        <taxon>Streptosporangiales</taxon>
        <taxon>Thermomonosporaceae</taxon>
        <taxon>Actinocorallia</taxon>
    </lineage>
</organism>
<protein>
    <recommendedName>
        <fullName evidence="4">Neocarzinostatin family protein</fullName>
    </recommendedName>
</protein>
<dbReference type="OrthoDB" id="3474403at2"/>
<sequence length="199" mass="19562">MNTLRKAVVIGAASIAAVALAAPAYAATPVKKAGTSTTYSGNVQGALSGTASVTTTLGGGTCNASTLLGTVTSGGALTINTASFTDCGDTTVTAQSLPWTGGSFDNTTAVVGGREGTVTIGGFRVRAVVSVFSITCIYAGTVTADGNNNANLDVTINQSLAKQSGSSFLCPGTANVTAAYTIRGETTANSGTFDQALAL</sequence>
<feature type="signal peptide" evidence="1">
    <location>
        <begin position="1"/>
        <end position="26"/>
    </location>
</feature>
<evidence type="ECO:0000313" key="3">
    <source>
        <dbReference type="Proteomes" id="UP000272400"/>
    </source>
</evidence>
<evidence type="ECO:0000313" key="2">
    <source>
        <dbReference type="EMBL" id="ROO86409.1"/>
    </source>
</evidence>
<comment type="caution">
    <text evidence="2">The sequence shown here is derived from an EMBL/GenBank/DDBJ whole genome shotgun (WGS) entry which is preliminary data.</text>
</comment>
<keyword evidence="3" id="KW-1185">Reference proteome</keyword>
<accession>A0A3N1CYQ1</accession>
<evidence type="ECO:0008006" key="4">
    <source>
        <dbReference type="Google" id="ProtNLM"/>
    </source>
</evidence>
<keyword evidence="1" id="KW-0732">Signal</keyword>
<gene>
    <name evidence="2" type="ORF">EDD29_3975</name>
</gene>
<evidence type="ECO:0000256" key="1">
    <source>
        <dbReference type="SAM" id="SignalP"/>
    </source>
</evidence>
<feature type="chain" id="PRO_5018174461" description="Neocarzinostatin family protein" evidence="1">
    <location>
        <begin position="27"/>
        <end position="199"/>
    </location>
</feature>
<dbReference type="Proteomes" id="UP000272400">
    <property type="component" value="Unassembled WGS sequence"/>
</dbReference>
<dbReference type="RefSeq" id="WP_123665809.1">
    <property type="nucleotide sequence ID" value="NZ_RJKE01000001.1"/>
</dbReference>